<evidence type="ECO:0000313" key="4">
    <source>
        <dbReference type="Proteomes" id="UP000215199"/>
    </source>
</evidence>
<feature type="compositionally biased region" description="Basic and acidic residues" evidence="1">
    <location>
        <begin position="128"/>
        <end position="137"/>
    </location>
</feature>
<keyword evidence="4" id="KW-1185">Reference proteome</keyword>
<protein>
    <recommendedName>
        <fullName evidence="2">Beta-lactamase-related domain-containing protein</fullName>
    </recommendedName>
</protein>
<dbReference type="OrthoDB" id="3863176at2"/>
<dbReference type="AlphaFoldDB" id="A0A229SL19"/>
<organism evidence="3 4">
    <name type="scientific">Amycolatopsis vastitatis</name>
    <dbReference type="NCBI Taxonomy" id="1905142"/>
    <lineage>
        <taxon>Bacteria</taxon>
        <taxon>Bacillati</taxon>
        <taxon>Actinomycetota</taxon>
        <taxon>Actinomycetes</taxon>
        <taxon>Pseudonocardiales</taxon>
        <taxon>Pseudonocardiaceae</taxon>
        <taxon>Amycolatopsis</taxon>
    </lineage>
</organism>
<proteinExistence type="predicted"/>
<dbReference type="InterPro" id="IPR050491">
    <property type="entry name" value="AmpC-like"/>
</dbReference>
<gene>
    <name evidence="3" type="ORF">CF165_47490</name>
</gene>
<feature type="domain" description="Beta-lactamase-related" evidence="2">
    <location>
        <begin position="1"/>
        <end position="90"/>
    </location>
</feature>
<dbReference type="SUPFAM" id="SSF56601">
    <property type="entry name" value="beta-lactamase/transpeptidase-like"/>
    <property type="match status" value="1"/>
</dbReference>
<dbReference type="EMBL" id="NMUL01000082">
    <property type="protein sequence ID" value="OXM59480.1"/>
    <property type="molecule type" value="Genomic_DNA"/>
</dbReference>
<dbReference type="Pfam" id="PF00144">
    <property type="entry name" value="Beta-lactamase"/>
    <property type="match status" value="1"/>
</dbReference>
<evidence type="ECO:0000256" key="1">
    <source>
        <dbReference type="SAM" id="MobiDB-lite"/>
    </source>
</evidence>
<feature type="region of interest" description="Disordered" evidence="1">
    <location>
        <begin position="71"/>
        <end position="150"/>
    </location>
</feature>
<dbReference type="RefSeq" id="WP_093954188.1">
    <property type="nucleotide sequence ID" value="NZ_NMUL01000082.1"/>
</dbReference>
<dbReference type="PANTHER" id="PTHR46825:SF9">
    <property type="entry name" value="BETA-LACTAMASE-RELATED DOMAIN-CONTAINING PROTEIN"/>
    <property type="match status" value="1"/>
</dbReference>
<dbReference type="PANTHER" id="PTHR46825">
    <property type="entry name" value="D-ALANYL-D-ALANINE-CARBOXYPEPTIDASE/ENDOPEPTIDASE AMPH"/>
    <property type="match status" value="1"/>
</dbReference>
<evidence type="ECO:0000313" key="3">
    <source>
        <dbReference type="EMBL" id="OXM59480.1"/>
    </source>
</evidence>
<reference evidence="4" key="1">
    <citation type="submission" date="2017-07" db="EMBL/GenBank/DDBJ databases">
        <title>Comparative genome mining reveals phylogenetic distribution patterns of secondary metabolites in Amycolatopsis.</title>
        <authorList>
            <person name="Adamek M."/>
            <person name="Alanjary M."/>
            <person name="Sales-Ortells H."/>
            <person name="Goodfellow M."/>
            <person name="Bull A.T."/>
            <person name="Kalinowski J."/>
            <person name="Ziemert N."/>
        </authorList>
    </citation>
    <scope>NUCLEOTIDE SEQUENCE [LARGE SCALE GENOMIC DNA]</scope>
    <source>
        <strain evidence="4">H5</strain>
    </source>
</reference>
<dbReference type="Gene3D" id="3.40.710.10">
    <property type="entry name" value="DD-peptidase/beta-lactamase superfamily"/>
    <property type="match status" value="1"/>
</dbReference>
<dbReference type="InterPro" id="IPR012338">
    <property type="entry name" value="Beta-lactam/transpept-like"/>
</dbReference>
<dbReference type="Proteomes" id="UP000215199">
    <property type="component" value="Unassembled WGS sequence"/>
</dbReference>
<evidence type="ECO:0000259" key="2">
    <source>
        <dbReference type="Pfam" id="PF00144"/>
    </source>
</evidence>
<comment type="caution">
    <text evidence="3">The sequence shown here is derived from an EMBL/GenBank/DDBJ whole genome shotgun (WGS) entry which is preliminary data.</text>
</comment>
<sequence length="150" mass="16487">MLAYLRTLPLRFTPGSQWSYSNDGYFLLGAVTAAVAGVTYYDYVRRNVFAPAGLTHTDFYTRPQVIADRTIAHGYLSQQHGPGRRPRHSEARQSALAAPSPVRERPIGAALPRCAPPENATTAAPDHSSPHRNDRQQEASGRNPGVHRRG</sequence>
<dbReference type="InterPro" id="IPR001466">
    <property type="entry name" value="Beta-lactam-related"/>
</dbReference>
<accession>A0A229SL19</accession>
<name>A0A229SL19_9PSEU</name>